<dbReference type="GO" id="GO:0015628">
    <property type="term" value="P:protein secretion by the type II secretion system"/>
    <property type="evidence" value="ECO:0007669"/>
    <property type="project" value="TreeGrafter"/>
</dbReference>
<keyword evidence="4" id="KW-1185">Reference proteome</keyword>
<dbReference type="Proteomes" id="UP000045545">
    <property type="component" value="Unassembled WGS sequence"/>
</dbReference>
<proteinExistence type="predicted"/>
<dbReference type="InterPro" id="IPR019554">
    <property type="entry name" value="Soluble_ligand-bd"/>
</dbReference>
<dbReference type="OrthoDB" id="9790239at2"/>
<dbReference type="InterPro" id="IPR003583">
    <property type="entry name" value="Hlx-hairpin-Hlx_DNA-bd_motif"/>
</dbReference>
<dbReference type="Pfam" id="PF12836">
    <property type="entry name" value="HHH_3"/>
    <property type="match status" value="1"/>
</dbReference>
<dbReference type="Pfam" id="PF10531">
    <property type="entry name" value="SLBB"/>
    <property type="match status" value="1"/>
</dbReference>
<accession>A0A0E3W3F8</accession>
<dbReference type="SUPFAM" id="SSF47781">
    <property type="entry name" value="RuvA domain 2-like"/>
    <property type="match status" value="1"/>
</dbReference>
<dbReference type="GO" id="GO:0003677">
    <property type="term" value="F:DNA binding"/>
    <property type="evidence" value="ECO:0007669"/>
    <property type="project" value="InterPro"/>
</dbReference>
<dbReference type="Gene3D" id="1.10.150.320">
    <property type="entry name" value="Photosystem II 12 kDa extrinsic protein"/>
    <property type="match status" value="1"/>
</dbReference>
<dbReference type="PANTHER" id="PTHR21180:SF32">
    <property type="entry name" value="ENDONUCLEASE_EXONUCLEASE_PHOSPHATASE FAMILY DOMAIN-CONTAINING PROTEIN 1"/>
    <property type="match status" value="1"/>
</dbReference>
<feature type="region of interest" description="Disordered" evidence="1">
    <location>
        <begin position="114"/>
        <end position="133"/>
    </location>
</feature>
<dbReference type="GO" id="GO:0006281">
    <property type="term" value="P:DNA repair"/>
    <property type="evidence" value="ECO:0007669"/>
    <property type="project" value="InterPro"/>
</dbReference>
<feature type="domain" description="Helix-hairpin-helix DNA-binding motif class 1" evidence="2">
    <location>
        <begin position="183"/>
        <end position="202"/>
    </location>
</feature>
<dbReference type="NCBIfam" id="TIGR00426">
    <property type="entry name" value="competence protein ComEA helix-hairpin-helix repeat region"/>
    <property type="match status" value="1"/>
</dbReference>
<protein>
    <submittedName>
        <fullName evidence="3">Competence protein ComEA, helix-hairpin-helix domain</fullName>
    </submittedName>
</protein>
<dbReference type="RefSeq" id="WP_052729705.1">
    <property type="nucleotide sequence ID" value="NZ_CGIH01000031.1"/>
</dbReference>
<organism evidence="3 4">
    <name type="scientific">Syntrophomonas zehnderi OL-4</name>
    <dbReference type="NCBI Taxonomy" id="690567"/>
    <lineage>
        <taxon>Bacteria</taxon>
        <taxon>Bacillati</taxon>
        <taxon>Bacillota</taxon>
        <taxon>Clostridia</taxon>
        <taxon>Eubacteriales</taxon>
        <taxon>Syntrophomonadaceae</taxon>
        <taxon>Syntrophomonas</taxon>
    </lineage>
</organism>
<dbReference type="GO" id="GO:0015627">
    <property type="term" value="C:type II protein secretion system complex"/>
    <property type="evidence" value="ECO:0007669"/>
    <property type="project" value="TreeGrafter"/>
</dbReference>
<gene>
    <name evidence="3" type="ORF">1886</name>
</gene>
<reference evidence="3 4" key="1">
    <citation type="submission" date="2015-03" db="EMBL/GenBank/DDBJ databases">
        <authorList>
            <person name="Murphy D."/>
        </authorList>
    </citation>
    <scope>NUCLEOTIDE SEQUENCE [LARGE SCALE GENOMIC DNA]</scope>
    <source>
        <strain evidence="3 4">OL-4</strain>
    </source>
</reference>
<evidence type="ECO:0000259" key="2">
    <source>
        <dbReference type="SMART" id="SM00278"/>
    </source>
</evidence>
<dbReference type="PANTHER" id="PTHR21180">
    <property type="entry name" value="ENDONUCLEASE/EXONUCLEASE/PHOSPHATASE FAMILY DOMAIN-CONTAINING PROTEIN 1"/>
    <property type="match status" value="1"/>
</dbReference>
<dbReference type="InterPro" id="IPR004509">
    <property type="entry name" value="Competence_ComEA_HhH"/>
</dbReference>
<dbReference type="InterPro" id="IPR051675">
    <property type="entry name" value="Endo/Exo/Phosphatase_dom_1"/>
</dbReference>
<name>A0A0E3W3F8_9FIRM</name>
<evidence type="ECO:0000313" key="4">
    <source>
        <dbReference type="Proteomes" id="UP000045545"/>
    </source>
</evidence>
<dbReference type="SMART" id="SM00278">
    <property type="entry name" value="HhH1"/>
    <property type="match status" value="2"/>
</dbReference>
<sequence>MVANIDRRYWMAALILILLMAFFAGLKYGDHKNKDIDGESIVTANPAGEREAPEVSEVKVYICGEVENPGVYKLKDGARVYDALMMAGILPAADLKTVQPARKLQDGETIELLAEGESDVNSSADKPSLPGRPPTIASPAGTGLVNINTASAQELDGLPGIGPALAQRIIDYRTANGPFATIDDINNVSGIGEKKFAALKDLITVR</sequence>
<dbReference type="AlphaFoldDB" id="A0A0E3W3F8"/>
<dbReference type="Gene3D" id="3.10.560.10">
    <property type="entry name" value="Outer membrane lipoprotein wza domain like"/>
    <property type="match status" value="1"/>
</dbReference>
<dbReference type="InterPro" id="IPR010994">
    <property type="entry name" value="RuvA_2-like"/>
</dbReference>
<evidence type="ECO:0000256" key="1">
    <source>
        <dbReference type="SAM" id="MobiDB-lite"/>
    </source>
</evidence>
<dbReference type="EMBL" id="CGIH01000031">
    <property type="protein sequence ID" value="CFX79575.1"/>
    <property type="molecule type" value="Genomic_DNA"/>
</dbReference>
<dbReference type="STRING" id="690567.1886"/>
<evidence type="ECO:0000313" key="3">
    <source>
        <dbReference type="EMBL" id="CFX79575.1"/>
    </source>
</evidence>
<feature type="domain" description="Helix-hairpin-helix DNA-binding motif class 1" evidence="2">
    <location>
        <begin position="153"/>
        <end position="172"/>
    </location>
</feature>